<dbReference type="NCBIfam" id="NF033749">
    <property type="entry name" value="bact_hemeryth"/>
    <property type="match status" value="1"/>
</dbReference>
<comment type="similarity">
    <text evidence="1">Belongs to the hemerythrin family.</text>
</comment>
<evidence type="ECO:0000259" key="4">
    <source>
        <dbReference type="Pfam" id="PF01814"/>
    </source>
</evidence>
<dbReference type="RefSeq" id="WP_117626647.1">
    <property type="nucleotide sequence ID" value="NZ_CATYQV010000037.1"/>
</dbReference>
<evidence type="ECO:0000313" key="6">
    <source>
        <dbReference type="Proteomes" id="UP000284543"/>
    </source>
</evidence>
<dbReference type="InterPro" id="IPR035938">
    <property type="entry name" value="Hemerythrin-like_sf"/>
</dbReference>
<dbReference type="GO" id="GO:0046872">
    <property type="term" value="F:metal ion binding"/>
    <property type="evidence" value="ECO:0007669"/>
    <property type="project" value="UniProtKB-KW"/>
</dbReference>
<evidence type="ECO:0000256" key="3">
    <source>
        <dbReference type="ARBA" id="ARBA00023004"/>
    </source>
</evidence>
<evidence type="ECO:0000256" key="2">
    <source>
        <dbReference type="ARBA" id="ARBA00022723"/>
    </source>
</evidence>
<reference evidence="5 6" key="1">
    <citation type="submission" date="2018-08" db="EMBL/GenBank/DDBJ databases">
        <title>A genome reference for cultivated species of the human gut microbiota.</title>
        <authorList>
            <person name="Zou Y."/>
            <person name="Xue W."/>
            <person name="Luo G."/>
        </authorList>
    </citation>
    <scope>NUCLEOTIDE SEQUENCE [LARGE SCALE GENOMIC DNA]</scope>
    <source>
        <strain evidence="5 6">AF14-18</strain>
    </source>
</reference>
<evidence type="ECO:0000256" key="1">
    <source>
        <dbReference type="ARBA" id="ARBA00010587"/>
    </source>
</evidence>
<comment type="caution">
    <text evidence="5">The sequence shown here is derived from an EMBL/GenBank/DDBJ whole genome shotgun (WGS) entry which is preliminary data.</text>
</comment>
<dbReference type="Pfam" id="PF01814">
    <property type="entry name" value="Hemerythrin"/>
    <property type="match status" value="1"/>
</dbReference>
<dbReference type="PANTHER" id="PTHR37164">
    <property type="entry name" value="BACTERIOHEMERYTHRIN"/>
    <property type="match status" value="1"/>
</dbReference>
<dbReference type="Gene3D" id="1.20.120.50">
    <property type="entry name" value="Hemerythrin-like"/>
    <property type="match status" value="1"/>
</dbReference>
<keyword evidence="2" id="KW-0479">Metal-binding</keyword>
<proteinExistence type="inferred from homology"/>
<gene>
    <name evidence="5" type="ORF">DWW02_04775</name>
</gene>
<dbReference type="PANTHER" id="PTHR37164:SF1">
    <property type="entry name" value="BACTERIOHEMERYTHRIN"/>
    <property type="match status" value="1"/>
</dbReference>
<name>A0A412ZFS9_9FIRM</name>
<dbReference type="AlphaFoldDB" id="A0A412ZFS9"/>
<dbReference type="Proteomes" id="UP000284543">
    <property type="component" value="Unassembled WGS sequence"/>
</dbReference>
<dbReference type="EMBL" id="QRZM01000001">
    <property type="protein sequence ID" value="RGV79039.1"/>
    <property type="molecule type" value="Genomic_DNA"/>
</dbReference>
<keyword evidence="3" id="KW-0408">Iron</keyword>
<dbReference type="SUPFAM" id="SSF47188">
    <property type="entry name" value="Hemerythrin-like"/>
    <property type="match status" value="1"/>
</dbReference>
<accession>A0A412ZFS9</accession>
<dbReference type="NCBIfam" id="TIGR02481">
    <property type="entry name" value="hemeryth_dom"/>
    <property type="match status" value="1"/>
</dbReference>
<dbReference type="InterPro" id="IPR012827">
    <property type="entry name" value="Hemerythrin_metal-bd"/>
</dbReference>
<organism evidence="5 6">
    <name type="scientific">Enterocloster bolteae</name>
    <dbReference type="NCBI Taxonomy" id="208479"/>
    <lineage>
        <taxon>Bacteria</taxon>
        <taxon>Bacillati</taxon>
        <taxon>Bacillota</taxon>
        <taxon>Clostridia</taxon>
        <taxon>Lachnospirales</taxon>
        <taxon>Lachnospiraceae</taxon>
        <taxon>Enterocloster</taxon>
    </lineage>
</organism>
<dbReference type="CDD" id="cd12107">
    <property type="entry name" value="Hemerythrin"/>
    <property type="match status" value="1"/>
</dbReference>
<dbReference type="InterPro" id="IPR012312">
    <property type="entry name" value="Hemerythrin-like"/>
</dbReference>
<evidence type="ECO:0000313" key="5">
    <source>
        <dbReference type="EMBL" id="RGV79039.1"/>
    </source>
</evidence>
<feature type="domain" description="Hemerythrin-like" evidence="4">
    <location>
        <begin position="12"/>
        <end position="126"/>
    </location>
</feature>
<protein>
    <submittedName>
        <fullName evidence="5">Cation-binding protein</fullName>
    </submittedName>
</protein>
<sequence>MRYEMTKDLETGNALIDSEHRQLFKAVNDLLDACSQGKGRSQVESTLDFLVSYVAKHFGDEEKLQVQASYPGYAAHRQFHEWYKGELAVTARDIKNQGASITALNSLNQMVGKLLMHIRTDDRKVAQHVRQS</sequence>
<dbReference type="InterPro" id="IPR050669">
    <property type="entry name" value="Hemerythrin"/>
</dbReference>